<accession>A0A2I0J3D8</accession>
<protein>
    <recommendedName>
        <fullName evidence="1">Sister chromatid cohesion protein</fullName>
    </recommendedName>
</protein>
<evidence type="ECO:0000256" key="1">
    <source>
        <dbReference type="RuleBase" id="RU364107"/>
    </source>
</evidence>
<reference evidence="3 4" key="1">
    <citation type="submission" date="2017-11" db="EMBL/GenBank/DDBJ databases">
        <title>De-novo sequencing of pomegranate (Punica granatum L.) genome.</title>
        <authorList>
            <person name="Akparov Z."/>
            <person name="Amiraslanov A."/>
            <person name="Hajiyeva S."/>
            <person name="Abbasov M."/>
            <person name="Kaur K."/>
            <person name="Hamwieh A."/>
            <person name="Solovyev V."/>
            <person name="Salamov A."/>
            <person name="Braich B."/>
            <person name="Kosarev P."/>
            <person name="Mahmoud A."/>
            <person name="Hajiyev E."/>
            <person name="Babayeva S."/>
            <person name="Izzatullayeva V."/>
            <person name="Mammadov A."/>
            <person name="Mammadov A."/>
            <person name="Sharifova S."/>
            <person name="Ojaghi J."/>
            <person name="Eynullazada K."/>
            <person name="Bayramov B."/>
            <person name="Abdulazimova A."/>
            <person name="Shahmuradov I."/>
        </authorList>
    </citation>
    <scope>NUCLEOTIDE SEQUENCE [LARGE SCALE GENOMIC DNA]</scope>
    <source>
        <strain evidence="4">cv. AG2017</strain>
        <tissue evidence="3">Leaf</tissue>
    </source>
</reference>
<dbReference type="EMBL" id="PGOL01002084">
    <property type="protein sequence ID" value="PKI50749.1"/>
    <property type="molecule type" value="Genomic_DNA"/>
</dbReference>
<dbReference type="GO" id="GO:0003682">
    <property type="term" value="F:chromatin binding"/>
    <property type="evidence" value="ECO:0007669"/>
    <property type="project" value="TreeGrafter"/>
</dbReference>
<evidence type="ECO:0000259" key="2">
    <source>
        <dbReference type="Pfam" id="PF12830"/>
    </source>
</evidence>
<dbReference type="STRING" id="22663.A0A2I0J3D8"/>
<proteinExistence type="inferred from homology"/>
<keyword evidence="4" id="KW-1185">Reference proteome</keyword>
<comment type="similarity">
    <text evidence="1">Belongs to the SCC2/Nipped-B family.</text>
</comment>
<dbReference type="InterPro" id="IPR024986">
    <property type="entry name" value="Nipped-B_C"/>
</dbReference>
<dbReference type="GO" id="GO:0034087">
    <property type="term" value="P:establishment of mitotic sister chromatid cohesion"/>
    <property type="evidence" value="ECO:0007669"/>
    <property type="project" value="TreeGrafter"/>
</dbReference>
<dbReference type="GO" id="GO:0090694">
    <property type="term" value="C:Scc2-Scc4 cohesin loading complex"/>
    <property type="evidence" value="ECO:0007669"/>
    <property type="project" value="TreeGrafter"/>
</dbReference>
<keyword evidence="1" id="KW-0131">Cell cycle</keyword>
<dbReference type="InterPro" id="IPR033031">
    <property type="entry name" value="Scc2/Nipped-B"/>
</dbReference>
<keyword evidence="1" id="KW-0677">Repeat</keyword>
<evidence type="ECO:0000313" key="3">
    <source>
        <dbReference type="EMBL" id="PKI50749.1"/>
    </source>
</evidence>
<dbReference type="AlphaFoldDB" id="A0A2I0J3D8"/>
<dbReference type="GO" id="GO:0010468">
    <property type="term" value="P:regulation of gene expression"/>
    <property type="evidence" value="ECO:0007669"/>
    <property type="project" value="InterPro"/>
</dbReference>
<evidence type="ECO:0000313" key="4">
    <source>
        <dbReference type="Proteomes" id="UP000233551"/>
    </source>
</evidence>
<keyword evidence="1" id="KW-0539">Nucleus</keyword>
<name>A0A2I0J3D8_PUNGR</name>
<gene>
    <name evidence="3" type="ORF">CRG98_028891</name>
</gene>
<comment type="subcellular location">
    <subcellularLocation>
        <location evidence="1">Nucleus</location>
    </subcellularLocation>
</comment>
<feature type="domain" description="Sister chromatid cohesion C-terminal" evidence="2">
    <location>
        <begin position="4"/>
        <end position="62"/>
    </location>
</feature>
<dbReference type="GO" id="GO:1990414">
    <property type="term" value="P:replication-born double-strand break repair via sister chromatid exchange"/>
    <property type="evidence" value="ECO:0007669"/>
    <property type="project" value="TreeGrafter"/>
</dbReference>
<dbReference type="GO" id="GO:0061775">
    <property type="term" value="F:cohesin loader activity"/>
    <property type="evidence" value="ECO:0007669"/>
    <property type="project" value="InterPro"/>
</dbReference>
<comment type="caution">
    <text evidence="3">The sequence shown here is derived from an EMBL/GenBank/DDBJ whole genome shotgun (WGS) entry which is preliminary data.</text>
</comment>
<dbReference type="GO" id="GO:0071169">
    <property type="term" value="P:establishment of protein localization to chromatin"/>
    <property type="evidence" value="ECO:0007669"/>
    <property type="project" value="TreeGrafter"/>
</dbReference>
<dbReference type="PANTHER" id="PTHR21704:SF18">
    <property type="entry name" value="NIPPED-B-LIKE PROTEIN"/>
    <property type="match status" value="1"/>
</dbReference>
<organism evidence="3 4">
    <name type="scientific">Punica granatum</name>
    <name type="common">Pomegranate</name>
    <dbReference type="NCBI Taxonomy" id="22663"/>
    <lineage>
        <taxon>Eukaryota</taxon>
        <taxon>Viridiplantae</taxon>
        <taxon>Streptophyta</taxon>
        <taxon>Embryophyta</taxon>
        <taxon>Tracheophyta</taxon>
        <taxon>Spermatophyta</taxon>
        <taxon>Magnoliopsida</taxon>
        <taxon>eudicotyledons</taxon>
        <taxon>Gunneridae</taxon>
        <taxon>Pentapetalae</taxon>
        <taxon>rosids</taxon>
        <taxon>malvids</taxon>
        <taxon>Myrtales</taxon>
        <taxon>Lythraceae</taxon>
        <taxon>Punica</taxon>
    </lineage>
</organism>
<dbReference type="Proteomes" id="UP000233551">
    <property type="component" value="Unassembled WGS sequence"/>
</dbReference>
<sequence>MWGGVVQLYRDKILDRCIDFNEQVRQTAVKIVEVVLLQGLVHPITCVPYLIALETDPRRQIQS</sequence>
<dbReference type="PANTHER" id="PTHR21704">
    <property type="entry name" value="NIPPED-B-LIKE PROTEIN DELANGIN SCC2-RELATED"/>
    <property type="match status" value="1"/>
</dbReference>
<dbReference type="GO" id="GO:0140588">
    <property type="term" value="P:chromatin looping"/>
    <property type="evidence" value="ECO:0007669"/>
    <property type="project" value="InterPro"/>
</dbReference>
<dbReference type="Pfam" id="PF12830">
    <property type="entry name" value="Nipped-B_C"/>
    <property type="match status" value="1"/>
</dbReference>